<feature type="non-terminal residue" evidence="2">
    <location>
        <position position="1"/>
    </location>
</feature>
<gene>
    <name evidence="1" type="ORF">AVEN_212362_1</name>
    <name evidence="2" type="ORF">AVEN_244410_1</name>
</gene>
<evidence type="ECO:0000313" key="2">
    <source>
        <dbReference type="EMBL" id="GBM43670.1"/>
    </source>
</evidence>
<dbReference type="Proteomes" id="UP000499080">
    <property type="component" value="Unassembled WGS sequence"/>
</dbReference>
<protein>
    <submittedName>
        <fullName evidence="2">Uncharacterized protein</fullName>
    </submittedName>
</protein>
<dbReference type="EMBL" id="BGPR01096906">
    <property type="protein sequence ID" value="GBM43670.1"/>
    <property type="molecule type" value="Genomic_DNA"/>
</dbReference>
<dbReference type="AlphaFoldDB" id="A0A4Y2FQA4"/>
<accession>A0A4Y2FQA4</accession>
<comment type="caution">
    <text evidence="2">The sequence shown here is derived from an EMBL/GenBank/DDBJ whole genome shotgun (WGS) entry which is preliminary data.</text>
</comment>
<proteinExistence type="predicted"/>
<evidence type="ECO:0000313" key="3">
    <source>
        <dbReference type="Proteomes" id="UP000499080"/>
    </source>
</evidence>
<reference evidence="2 3" key="1">
    <citation type="journal article" date="2019" name="Sci. Rep.">
        <title>Orb-weaving spider Araneus ventricosus genome elucidates the spidroin gene catalogue.</title>
        <authorList>
            <person name="Kono N."/>
            <person name="Nakamura H."/>
            <person name="Ohtoshi R."/>
            <person name="Moran D.A.P."/>
            <person name="Shinohara A."/>
            <person name="Yoshida Y."/>
            <person name="Fujiwara M."/>
            <person name="Mori M."/>
            <person name="Tomita M."/>
            <person name="Arakawa K."/>
        </authorList>
    </citation>
    <scope>NUCLEOTIDE SEQUENCE [LARGE SCALE GENOMIC DNA]</scope>
</reference>
<keyword evidence="3" id="KW-1185">Reference proteome</keyword>
<dbReference type="EMBL" id="BGPR01096883">
    <property type="protein sequence ID" value="GBM43600.1"/>
    <property type="molecule type" value="Genomic_DNA"/>
</dbReference>
<sequence>VYQALDREYGFGRANFFIQNVQRYSKPLLELVAYHRSDVLDFGTISRLEDGDICEKAMKFFPFIVGEKNFVPILEEENNKTVENSDEGAFTVSFPGGKIRKNKAIFILAHDAESTVLSLYGAYLLLGISPPLKNKKTFSIIERMFFSKDAPGQDMAEEVQRVIKYCIFKLKN</sequence>
<organism evidence="2 3">
    <name type="scientific">Araneus ventricosus</name>
    <name type="common">Orbweaver spider</name>
    <name type="synonym">Epeira ventricosa</name>
    <dbReference type="NCBI Taxonomy" id="182803"/>
    <lineage>
        <taxon>Eukaryota</taxon>
        <taxon>Metazoa</taxon>
        <taxon>Ecdysozoa</taxon>
        <taxon>Arthropoda</taxon>
        <taxon>Chelicerata</taxon>
        <taxon>Arachnida</taxon>
        <taxon>Araneae</taxon>
        <taxon>Araneomorphae</taxon>
        <taxon>Entelegynae</taxon>
        <taxon>Araneoidea</taxon>
        <taxon>Araneidae</taxon>
        <taxon>Araneus</taxon>
    </lineage>
</organism>
<evidence type="ECO:0000313" key="1">
    <source>
        <dbReference type="EMBL" id="GBM43600.1"/>
    </source>
</evidence>
<name>A0A4Y2FQA4_ARAVE</name>